<dbReference type="InterPro" id="IPR013809">
    <property type="entry name" value="ENTH"/>
</dbReference>
<keyword evidence="7" id="KW-1185">Reference proteome</keyword>
<protein>
    <recommendedName>
        <fullName evidence="5">ENTH domain-containing protein</fullName>
    </recommendedName>
</protein>
<dbReference type="Gene3D" id="1.25.40.90">
    <property type="match status" value="1"/>
</dbReference>
<dbReference type="Pfam" id="PF07651">
    <property type="entry name" value="ANTH"/>
    <property type="match status" value="1"/>
</dbReference>
<comment type="caution">
    <text evidence="6">The sequence shown here is derived from an EMBL/GenBank/DDBJ whole genome shotgun (WGS) entry which is preliminary data.</text>
</comment>
<dbReference type="PANTHER" id="PTHR22951">
    <property type="entry name" value="CLATHRIN ASSEMBLY PROTEIN"/>
    <property type="match status" value="1"/>
</dbReference>
<evidence type="ECO:0000259" key="5">
    <source>
        <dbReference type="PROSITE" id="PS50942"/>
    </source>
</evidence>
<keyword evidence="4" id="KW-0968">Cytoplasmic vesicle</keyword>
<evidence type="ECO:0000256" key="4">
    <source>
        <dbReference type="ARBA" id="ARBA00023329"/>
    </source>
</evidence>
<evidence type="ECO:0000313" key="6">
    <source>
        <dbReference type="EMBL" id="KAJ1686320.1"/>
    </source>
</evidence>
<dbReference type="PANTHER" id="PTHR22951:SF70">
    <property type="entry name" value="OS11G0244600 PROTEIN"/>
    <property type="match status" value="1"/>
</dbReference>
<feature type="domain" description="ENTH" evidence="5">
    <location>
        <begin position="26"/>
        <end position="158"/>
    </location>
</feature>
<proteinExistence type="predicted"/>
<evidence type="ECO:0000256" key="1">
    <source>
        <dbReference type="ARBA" id="ARBA00004132"/>
    </source>
</evidence>
<gene>
    <name evidence="6" type="ORF">LUZ63_017710</name>
</gene>
<dbReference type="GO" id="GO:0005546">
    <property type="term" value="F:phosphatidylinositol-4,5-bisphosphate binding"/>
    <property type="evidence" value="ECO:0007669"/>
    <property type="project" value="TreeGrafter"/>
</dbReference>
<dbReference type="Proteomes" id="UP001151287">
    <property type="component" value="Unassembled WGS sequence"/>
</dbReference>
<dbReference type="InterPro" id="IPR011417">
    <property type="entry name" value="ANTH_dom"/>
</dbReference>
<keyword evidence="3" id="KW-0333">Golgi apparatus</keyword>
<dbReference type="SUPFAM" id="SSF48464">
    <property type="entry name" value="ENTH/VHS domain"/>
    <property type="match status" value="1"/>
</dbReference>
<dbReference type="AlphaFoldDB" id="A0A9Q0C2Y5"/>
<dbReference type="GO" id="GO:0005545">
    <property type="term" value="F:1-phosphatidylinositol binding"/>
    <property type="evidence" value="ECO:0007669"/>
    <property type="project" value="InterPro"/>
</dbReference>
<dbReference type="GO" id="GO:0032050">
    <property type="term" value="F:clathrin heavy chain binding"/>
    <property type="evidence" value="ECO:0007669"/>
    <property type="project" value="TreeGrafter"/>
</dbReference>
<dbReference type="GO" id="GO:0048268">
    <property type="term" value="P:clathrin coat assembly"/>
    <property type="evidence" value="ECO:0007669"/>
    <property type="project" value="InterPro"/>
</dbReference>
<name>A0A9Q0C2Y5_9POAL</name>
<evidence type="ECO:0000256" key="3">
    <source>
        <dbReference type="ARBA" id="ARBA00023034"/>
    </source>
</evidence>
<dbReference type="InterPro" id="IPR014712">
    <property type="entry name" value="ANTH_dom_sf"/>
</dbReference>
<evidence type="ECO:0000256" key="2">
    <source>
        <dbReference type="ARBA" id="ARBA00004555"/>
    </source>
</evidence>
<dbReference type="GO" id="GO:0030136">
    <property type="term" value="C:clathrin-coated vesicle"/>
    <property type="evidence" value="ECO:0007669"/>
    <property type="project" value="UniProtKB-SubCell"/>
</dbReference>
<evidence type="ECO:0000313" key="7">
    <source>
        <dbReference type="Proteomes" id="UP001151287"/>
    </source>
</evidence>
<dbReference type="Gene3D" id="1.20.58.150">
    <property type="entry name" value="ANTH domain"/>
    <property type="match status" value="1"/>
</dbReference>
<reference evidence="6" key="1">
    <citation type="journal article" date="2022" name="Cell">
        <title>Repeat-based holocentromeres influence genome architecture and karyotype evolution.</title>
        <authorList>
            <person name="Hofstatter P.G."/>
            <person name="Thangavel G."/>
            <person name="Lux T."/>
            <person name="Neumann P."/>
            <person name="Vondrak T."/>
            <person name="Novak P."/>
            <person name="Zhang M."/>
            <person name="Costa L."/>
            <person name="Castellani M."/>
            <person name="Scott A."/>
            <person name="Toegelov H."/>
            <person name="Fuchs J."/>
            <person name="Mata-Sucre Y."/>
            <person name="Dias Y."/>
            <person name="Vanzela A.L.L."/>
            <person name="Huettel B."/>
            <person name="Almeida C.C.S."/>
            <person name="Simkova H."/>
            <person name="Souza G."/>
            <person name="Pedrosa-Harand A."/>
            <person name="Macas J."/>
            <person name="Mayer K.F.X."/>
            <person name="Houben A."/>
            <person name="Marques A."/>
        </authorList>
    </citation>
    <scope>NUCLEOTIDE SEQUENCE</scope>
    <source>
        <strain evidence="6">RhyBre1mFocal</strain>
    </source>
</reference>
<dbReference type="GO" id="GO:0000149">
    <property type="term" value="F:SNARE binding"/>
    <property type="evidence" value="ECO:0007669"/>
    <property type="project" value="TreeGrafter"/>
</dbReference>
<dbReference type="OrthoDB" id="1932749at2759"/>
<dbReference type="PROSITE" id="PS50942">
    <property type="entry name" value="ENTH"/>
    <property type="match status" value="1"/>
</dbReference>
<dbReference type="GO" id="GO:0005905">
    <property type="term" value="C:clathrin-coated pit"/>
    <property type="evidence" value="ECO:0007669"/>
    <property type="project" value="TreeGrafter"/>
</dbReference>
<organism evidence="6 7">
    <name type="scientific">Rhynchospora breviuscula</name>
    <dbReference type="NCBI Taxonomy" id="2022672"/>
    <lineage>
        <taxon>Eukaryota</taxon>
        <taxon>Viridiplantae</taxon>
        <taxon>Streptophyta</taxon>
        <taxon>Embryophyta</taxon>
        <taxon>Tracheophyta</taxon>
        <taxon>Spermatophyta</taxon>
        <taxon>Magnoliopsida</taxon>
        <taxon>Liliopsida</taxon>
        <taxon>Poales</taxon>
        <taxon>Cyperaceae</taxon>
        <taxon>Cyperoideae</taxon>
        <taxon>Rhynchosporeae</taxon>
        <taxon>Rhynchospora</taxon>
    </lineage>
</organism>
<dbReference type="InterPro" id="IPR045192">
    <property type="entry name" value="AP180-like"/>
</dbReference>
<dbReference type="GO" id="GO:0005794">
    <property type="term" value="C:Golgi apparatus"/>
    <property type="evidence" value="ECO:0007669"/>
    <property type="project" value="UniProtKB-SubCell"/>
</dbReference>
<accession>A0A9Q0C2Y5</accession>
<dbReference type="InterPro" id="IPR008942">
    <property type="entry name" value="ENTH_VHS"/>
</dbReference>
<dbReference type="GO" id="GO:0006900">
    <property type="term" value="P:vesicle budding from membrane"/>
    <property type="evidence" value="ECO:0007669"/>
    <property type="project" value="TreeGrafter"/>
</dbReference>
<dbReference type="GO" id="GO:0072583">
    <property type="term" value="P:clathrin-dependent endocytosis"/>
    <property type="evidence" value="ECO:0007669"/>
    <property type="project" value="InterPro"/>
</dbReference>
<dbReference type="EMBL" id="JAMQYH010000005">
    <property type="protein sequence ID" value="KAJ1686320.1"/>
    <property type="molecule type" value="Genomic_DNA"/>
</dbReference>
<sequence>MKVKSKIWSALGSFMDHTMINKPSGADRAILTDIETAIERCIDLHDTVFDERYVHEILFLVSNAPGSITFLSRRISTHLDSTREPVRALKTLLLIHRLLRGGDRYFEQDLRNLWSSQDLKVDPSWLMDYNDEAYALVHGYSSYLEERMAWAFGQSGNLEPVRPPFMDLTFRSYNDEMVELLCFRLSKCQTLLDRVMDCFLVNSSSDGPVARSVFGLVLRESFRVYEGYAEGLEYLMRSPFKKASKPFRSLVYEILKKACLQTPQIQGFYQKCKKTNVGKALDYPFVKIVTPSHITSVENMFTSKDQSQILEEDERTTEEIPIRESKNSFNLFPGKLETTISTVWVDKYLCAFDLTNSTTFFELLQIPYEKRNLTIWNRECLHGFVLFFFI</sequence>
<dbReference type="SUPFAM" id="SSF89009">
    <property type="entry name" value="GAT-like domain"/>
    <property type="match status" value="1"/>
</dbReference>
<comment type="subcellular location">
    <subcellularLocation>
        <location evidence="1">Cytoplasmic vesicle</location>
        <location evidence="1">Clathrin-coated vesicle</location>
    </subcellularLocation>
    <subcellularLocation>
        <location evidence="2">Golgi apparatus</location>
    </subcellularLocation>
</comment>